<evidence type="ECO:0000313" key="7">
    <source>
        <dbReference type="EMBL" id="QEC69740.1"/>
    </source>
</evidence>
<dbReference type="Proteomes" id="UP000321533">
    <property type="component" value="Chromosome"/>
</dbReference>
<evidence type="ECO:0000256" key="1">
    <source>
        <dbReference type="ARBA" id="ARBA00008857"/>
    </source>
</evidence>
<dbReference type="PROSITE" id="PS51900">
    <property type="entry name" value="CB"/>
    <property type="match status" value="1"/>
</dbReference>
<dbReference type="Pfam" id="PF00589">
    <property type="entry name" value="Phage_integrase"/>
    <property type="match status" value="1"/>
</dbReference>
<feature type="domain" description="Core-binding (CB)" evidence="6">
    <location>
        <begin position="136"/>
        <end position="217"/>
    </location>
</feature>
<gene>
    <name evidence="7" type="ORF">FRZ67_21460</name>
</gene>
<dbReference type="InterPro" id="IPR044068">
    <property type="entry name" value="CB"/>
</dbReference>
<dbReference type="SUPFAM" id="SSF56349">
    <property type="entry name" value="DNA breaking-rejoining enzymes"/>
    <property type="match status" value="1"/>
</dbReference>
<dbReference type="Pfam" id="PF13102">
    <property type="entry name" value="Phage_int_SAM_5"/>
    <property type="match status" value="1"/>
</dbReference>
<dbReference type="InterPro" id="IPR010998">
    <property type="entry name" value="Integrase_recombinase_N"/>
</dbReference>
<dbReference type="EMBL" id="CP042435">
    <property type="protein sequence ID" value="QEC69740.1"/>
    <property type="molecule type" value="Genomic_DNA"/>
</dbReference>
<evidence type="ECO:0000256" key="5">
    <source>
        <dbReference type="PROSITE-ProRule" id="PRU01248"/>
    </source>
</evidence>
<sequence length="449" mass="52799">MSISLSIILDTRRIKQKTNKYPVKVRVTFKRVSRDYQTIYDLSKEEYDKLTAPRINADLQIVREGLKEIQRTAENATKDFLDFTFHEFEKKYIVDNRFFRPRKFRNVEAPITNYQFDFSSYEQKFSILKEDQSKPDFISTVYISYIKKLLQEGRIGSAFNYQDSYYSLKKFRSNLPFAEITVSYLIQYEQWMRNKDCSKSTVGIKLRPLRAIFNEAIEAGIIDRKRCYPFGRRKYQIPTSRNIKKALLLNDIALIYYHKPICVDEQKAKDFWLFCYLANGINPKDVAYLKFKNIEGEYLVFERAKTENTTRNDPKPVTVFLTEDILGIIDKWGNKNRKPGNYIFPVLEEGLTLLEQHFAVRAFVKFINDRMARIGMELGIEKKLTTIVSRHSFSTQLKRSGASTEYIQEALGHADKKTTENYLDSFEKEVKKEFAAKLTAFKHNDLKTA</sequence>
<reference evidence="7 8" key="1">
    <citation type="journal article" date="2016" name="Int. J. Syst. Evol. Microbiol.">
        <title>Panacibacter ginsenosidivorans gen. nov., sp. nov., with ginsenoside converting activity isolated from soil of a ginseng field.</title>
        <authorList>
            <person name="Siddiqi M.Z."/>
            <person name="Muhammad Shafi S."/>
            <person name="Choi K.D."/>
            <person name="Im W.T."/>
        </authorList>
    </citation>
    <scope>NUCLEOTIDE SEQUENCE [LARGE SCALE GENOMIC DNA]</scope>
    <source>
        <strain evidence="7 8">Gsoil1550</strain>
    </source>
</reference>
<dbReference type="InterPro" id="IPR013762">
    <property type="entry name" value="Integrase-like_cat_sf"/>
</dbReference>
<proteinExistence type="inferred from homology"/>
<evidence type="ECO:0000256" key="4">
    <source>
        <dbReference type="ARBA" id="ARBA00023172"/>
    </source>
</evidence>
<dbReference type="InterPro" id="IPR025269">
    <property type="entry name" value="SAM-like_dom"/>
</dbReference>
<dbReference type="InterPro" id="IPR011010">
    <property type="entry name" value="DNA_brk_join_enz"/>
</dbReference>
<keyword evidence="2" id="KW-0229">DNA integration</keyword>
<evidence type="ECO:0000256" key="2">
    <source>
        <dbReference type="ARBA" id="ARBA00022908"/>
    </source>
</evidence>
<dbReference type="OrthoDB" id="1094492at2"/>
<dbReference type="GO" id="GO:0003677">
    <property type="term" value="F:DNA binding"/>
    <property type="evidence" value="ECO:0007669"/>
    <property type="project" value="UniProtKB-UniRule"/>
</dbReference>
<dbReference type="GO" id="GO:0006310">
    <property type="term" value="P:DNA recombination"/>
    <property type="evidence" value="ECO:0007669"/>
    <property type="project" value="UniProtKB-KW"/>
</dbReference>
<dbReference type="PANTHER" id="PTHR30349:SF64">
    <property type="entry name" value="PROPHAGE INTEGRASE INTD-RELATED"/>
    <property type="match status" value="1"/>
</dbReference>
<dbReference type="GO" id="GO:0015074">
    <property type="term" value="P:DNA integration"/>
    <property type="evidence" value="ECO:0007669"/>
    <property type="project" value="UniProtKB-KW"/>
</dbReference>
<dbReference type="PANTHER" id="PTHR30349">
    <property type="entry name" value="PHAGE INTEGRASE-RELATED"/>
    <property type="match status" value="1"/>
</dbReference>
<accession>A0A5B8VE94</accession>
<evidence type="ECO:0000256" key="3">
    <source>
        <dbReference type="ARBA" id="ARBA00023125"/>
    </source>
</evidence>
<protein>
    <submittedName>
        <fullName evidence="7">Site-specific integrase</fullName>
    </submittedName>
</protein>
<dbReference type="InterPro" id="IPR002104">
    <property type="entry name" value="Integrase_catalytic"/>
</dbReference>
<dbReference type="AlphaFoldDB" id="A0A5B8VE94"/>
<evidence type="ECO:0000259" key="6">
    <source>
        <dbReference type="PROSITE" id="PS51900"/>
    </source>
</evidence>
<dbReference type="RefSeq" id="WP_147192616.1">
    <property type="nucleotide sequence ID" value="NZ_CP042435.1"/>
</dbReference>
<keyword evidence="3 5" id="KW-0238">DNA-binding</keyword>
<keyword evidence="4" id="KW-0233">DNA recombination</keyword>
<organism evidence="7 8">
    <name type="scientific">Panacibacter ginsenosidivorans</name>
    <dbReference type="NCBI Taxonomy" id="1813871"/>
    <lineage>
        <taxon>Bacteria</taxon>
        <taxon>Pseudomonadati</taxon>
        <taxon>Bacteroidota</taxon>
        <taxon>Chitinophagia</taxon>
        <taxon>Chitinophagales</taxon>
        <taxon>Chitinophagaceae</taxon>
        <taxon>Panacibacter</taxon>
    </lineage>
</organism>
<dbReference type="Gene3D" id="1.10.150.130">
    <property type="match status" value="1"/>
</dbReference>
<dbReference type="Gene3D" id="1.10.443.10">
    <property type="entry name" value="Intergrase catalytic core"/>
    <property type="match status" value="1"/>
</dbReference>
<name>A0A5B8VE94_9BACT</name>
<dbReference type="InterPro" id="IPR050090">
    <property type="entry name" value="Tyrosine_recombinase_XerCD"/>
</dbReference>
<evidence type="ECO:0000313" key="8">
    <source>
        <dbReference type="Proteomes" id="UP000321533"/>
    </source>
</evidence>
<keyword evidence="8" id="KW-1185">Reference proteome</keyword>
<comment type="similarity">
    <text evidence="1">Belongs to the 'phage' integrase family.</text>
</comment>
<dbReference type="KEGG" id="pgin:FRZ67_21460"/>